<dbReference type="AlphaFoldDB" id="A0A0F9H0M1"/>
<proteinExistence type="predicted"/>
<comment type="caution">
    <text evidence="2">The sequence shown here is derived from an EMBL/GenBank/DDBJ whole genome shotgun (WGS) entry which is preliminary data.</text>
</comment>
<accession>A0A0F9H0M1</accession>
<evidence type="ECO:0000313" key="2">
    <source>
        <dbReference type="EMBL" id="KKM04585.1"/>
    </source>
</evidence>
<reference evidence="2" key="1">
    <citation type="journal article" date="2015" name="Nature">
        <title>Complex archaea that bridge the gap between prokaryotes and eukaryotes.</title>
        <authorList>
            <person name="Spang A."/>
            <person name="Saw J.H."/>
            <person name="Jorgensen S.L."/>
            <person name="Zaremba-Niedzwiedzka K."/>
            <person name="Martijn J."/>
            <person name="Lind A.E."/>
            <person name="van Eijk R."/>
            <person name="Schleper C."/>
            <person name="Guy L."/>
            <person name="Ettema T.J."/>
        </authorList>
    </citation>
    <scope>NUCLEOTIDE SEQUENCE</scope>
</reference>
<feature type="region of interest" description="Disordered" evidence="1">
    <location>
        <begin position="106"/>
        <end position="183"/>
    </location>
</feature>
<protein>
    <submittedName>
        <fullName evidence="2">Uncharacterized protein</fullName>
    </submittedName>
</protein>
<sequence>MSTIPSEVHKSEIATITDKVAIFRQEAEAIAVINQDDYTKALTFVRGVRAYMKDVGFKLDPGINSAKEHLEFLREEKAKHIRPMVVIDKAVSARAAAWREQERRAAAAEEERVNAERRRVAAEEAERNRIAAERKAEADRKERQKEIEKARKAGEFGKRDANRLAKEAEAQAERDRQAAREAEERARQVKAVKVKPAIPKMAGIKGRTNWKFRIVSPLVIPHAFLMPDEVRIGAHVRSVKNKELAESDIPGIEVWSEDSV</sequence>
<dbReference type="EMBL" id="LAZR01016418">
    <property type="protein sequence ID" value="KKM04585.1"/>
    <property type="molecule type" value="Genomic_DNA"/>
</dbReference>
<name>A0A0F9H0M1_9ZZZZ</name>
<evidence type="ECO:0000256" key="1">
    <source>
        <dbReference type="SAM" id="MobiDB-lite"/>
    </source>
</evidence>
<gene>
    <name evidence="2" type="ORF">LCGC14_1762700</name>
</gene>
<organism evidence="2">
    <name type="scientific">marine sediment metagenome</name>
    <dbReference type="NCBI Taxonomy" id="412755"/>
    <lineage>
        <taxon>unclassified sequences</taxon>
        <taxon>metagenomes</taxon>
        <taxon>ecological metagenomes</taxon>
    </lineage>
</organism>